<name>A0A699RP11_TANCI</name>
<accession>A0A699RP11</accession>
<dbReference type="InterPro" id="IPR057670">
    <property type="entry name" value="SH3_retrovirus"/>
</dbReference>
<proteinExistence type="predicted"/>
<dbReference type="EMBL" id="BKCJ011101465">
    <property type="protein sequence ID" value="GFC85712.1"/>
    <property type="molecule type" value="Genomic_DNA"/>
</dbReference>
<protein>
    <recommendedName>
        <fullName evidence="1">Retroviral polymerase SH3-like domain-containing protein</fullName>
    </recommendedName>
</protein>
<reference evidence="2" key="1">
    <citation type="journal article" date="2019" name="Sci. Rep.">
        <title>Draft genome of Tanacetum cinerariifolium, the natural source of mosquito coil.</title>
        <authorList>
            <person name="Yamashiro T."/>
            <person name="Shiraishi A."/>
            <person name="Satake H."/>
            <person name="Nakayama K."/>
        </authorList>
    </citation>
    <scope>NUCLEOTIDE SEQUENCE</scope>
</reference>
<organism evidence="2">
    <name type="scientific">Tanacetum cinerariifolium</name>
    <name type="common">Dalmatian daisy</name>
    <name type="synonym">Chrysanthemum cinerariifolium</name>
    <dbReference type="NCBI Taxonomy" id="118510"/>
    <lineage>
        <taxon>Eukaryota</taxon>
        <taxon>Viridiplantae</taxon>
        <taxon>Streptophyta</taxon>
        <taxon>Embryophyta</taxon>
        <taxon>Tracheophyta</taxon>
        <taxon>Spermatophyta</taxon>
        <taxon>Magnoliopsida</taxon>
        <taxon>eudicotyledons</taxon>
        <taxon>Gunneridae</taxon>
        <taxon>Pentapetalae</taxon>
        <taxon>asterids</taxon>
        <taxon>campanulids</taxon>
        <taxon>Asterales</taxon>
        <taxon>Asteraceae</taxon>
        <taxon>Asteroideae</taxon>
        <taxon>Anthemideae</taxon>
        <taxon>Anthemidinae</taxon>
        <taxon>Tanacetum</taxon>
    </lineage>
</organism>
<dbReference type="AlphaFoldDB" id="A0A699RP11"/>
<gene>
    <name evidence="2" type="ORF">Tci_857682</name>
</gene>
<comment type="caution">
    <text evidence="2">The sequence shown here is derived from an EMBL/GenBank/DDBJ whole genome shotgun (WGS) entry which is preliminary data.</text>
</comment>
<feature type="domain" description="Retroviral polymerase SH3-like" evidence="1">
    <location>
        <begin position="1"/>
        <end position="35"/>
    </location>
</feature>
<evidence type="ECO:0000313" key="2">
    <source>
        <dbReference type="EMBL" id="GFC85712.1"/>
    </source>
</evidence>
<dbReference type="Pfam" id="PF25597">
    <property type="entry name" value="SH3_retrovirus"/>
    <property type="match status" value="1"/>
</dbReference>
<evidence type="ECO:0000259" key="1">
    <source>
        <dbReference type="Pfam" id="PF25597"/>
    </source>
</evidence>
<feature type="non-terminal residue" evidence="2">
    <location>
        <position position="1"/>
    </location>
</feature>
<sequence>FICYSETSRGFRIYNRRTKRIMETIHVKFDELTTMASEHDCLEPELQRFNNHNSSVEPMNTPYKEDLDNLFGLMFEEYFGKKSSDTPINSAAQPIQFHENSPSTSSINIEEHEAPPIETTSNEQTSPITFTEDDEFHQEDSVDFDANAQFVPYNPPNYEAIESSSTALEPSNVQNFHQV</sequence>